<keyword evidence="1" id="KW-0238">DNA-binding</keyword>
<dbReference type="GO" id="GO:0000156">
    <property type="term" value="F:phosphorelay response regulator activity"/>
    <property type="evidence" value="ECO:0007669"/>
    <property type="project" value="TreeGrafter"/>
</dbReference>
<evidence type="ECO:0000259" key="3">
    <source>
        <dbReference type="PROSITE" id="PS50110"/>
    </source>
</evidence>
<sequence>MKILIIEDDLRDTMLLEQLLAEVAPESEVAATADSVASAVKLFENPDFCPDLILSDIVLADGLSFSVFEQVKADIPVIFITAHDEYAVRAFEYDGLAYILKPATADTLRSALYKLRRLSVLSVMPVIEPLISGISEGSRTWLEHILVEGFNEYFPVDVPHVCLFEVEQKSTKVYLDDGRTGFVDITLKELESRLNPAEFVRISRQCLIRLDKVRSFMRLNDEEYEVSFFPPQNRTVVLSGVKFREIRHMF</sequence>
<reference evidence="5" key="1">
    <citation type="submission" date="2020-10" db="EMBL/GenBank/DDBJ databases">
        <authorList>
            <person name="Gilroy R."/>
        </authorList>
    </citation>
    <scope>NUCLEOTIDE SEQUENCE</scope>
    <source>
        <strain evidence="5">ChiHecec2B26-709</strain>
    </source>
</reference>
<feature type="modified residue" description="4-aspartylphosphate" evidence="2">
    <location>
        <position position="56"/>
    </location>
</feature>
<dbReference type="AlphaFoldDB" id="A0A9D1GNS8"/>
<name>A0A9D1GNS8_9BACT</name>
<comment type="caution">
    <text evidence="5">The sequence shown here is derived from an EMBL/GenBank/DDBJ whole genome shotgun (WGS) entry which is preliminary data.</text>
</comment>
<gene>
    <name evidence="5" type="ORF">IAC35_03595</name>
</gene>
<dbReference type="GO" id="GO:0000976">
    <property type="term" value="F:transcription cis-regulatory region binding"/>
    <property type="evidence" value="ECO:0007669"/>
    <property type="project" value="TreeGrafter"/>
</dbReference>
<dbReference type="Gene3D" id="2.40.50.1020">
    <property type="entry name" value="LytTr DNA-binding domain"/>
    <property type="match status" value="1"/>
</dbReference>
<feature type="domain" description="Response regulatory" evidence="3">
    <location>
        <begin position="2"/>
        <end position="116"/>
    </location>
</feature>
<evidence type="ECO:0000256" key="2">
    <source>
        <dbReference type="PROSITE-ProRule" id="PRU00169"/>
    </source>
</evidence>
<dbReference type="InterPro" id="IPR039420">
    <property type="entry name" value="WalR-like"/>
</dbReference>
<keyword evidence="2" id="KW-0597">Phosphoprotein</keyword>
<dbReference type="PROSITE" id="PS50110">
    <property type="entry name" value="RESPONSE_REGULATORY"/>
    <property type="match status" value="1"/>
</dbReference>
<proteinExistence type="predicted"/>
<dbReference type="GO" id="GO:0006355">
    <property type="term" value="P:regulation of DNA-templated transcription"/>
    <property type="evidence" value="ECO:0007669"/>
    <property type="project" value="TreeGrafter"/>
</dbReference>
<dbReference type="InterPro" id="IPR011006">
    <property type="entry name" value="CheY-like_superfamily"/>
</dbReference>
<accession>A0A9D1GNS8</accession>
<evidence type="ECO:0000259" key="4">
    <source>
        <dbReference type="PROSITE" id="PS50930"/>
    </source>
</evidence>
<dbReference type="Pfam" id="PF00072">
    <property type="entry name" value="Response_reg"/>
    <property type="match status" value="1"/>
</dbReference>
<dbReference type="SMART" id="SM00448">
    <property type="entry name" value="REC"/>
    <property type="match status" value="1"/>
</dbReference>
<dbReference type="Pfam" id="PF04397">
    <property type="entry name" value="LytTR"/>
    <property type="match status" value="1"/>
</dbReference>
<protein>
    <submittedName>
        <fullName evidence="5">Response regulator transcription factor</fullName>
    </submittedName>
</protein>
<dbReference type="Proteomes" id="UP000886881">
    <property type="component" value="Unassembled WGS sequence"/>
</dbReference>
<evidence type="ECO:0000313" key="6">
    <source>
        <dbReference type="Proteomes" id="UP000886881"/>
    </source>
</evidence>
<dbReference type="InterPro" id="IPR001789">
    <property type="entry name" value="Sig_transdc_resp-reg_receiver"/>
</dbReference>
<dbReference type="InterPro" id="IPR007492">
    <property type="entry name" value="LytTR_DNA-bd_dom"/>
</dbReference>
<dbReference type="SMART" id="SM00850">
    <property type="entry name" value="LytTR"/>
    <property type="match status" value="1"/>
</dbReference>
<feature type="domain" description="HTH LytTR-type" evidence="4">
    <location>
        <begin position="145"/>
        <end position="250"/>
    </location>
</feature>
<dbReference type="PANTHER" id="PTHR48111">
    <property type="entry name" value="REGULATOR OF RPOS"/>
    <property type="match status" value="1"/>
</dbReference>
<dbReference type="SUPFAM" id="SSF52172">
    <property type="entry name" value="CheY-like"/>
    <property type="match status" value="1"/>
</dbReference>
<dbReference type="PANTHER" id="PTHR48111:SF69">
    <property type="entry name" value="RESPONSE REGULATOR RECEIVER"/>
    <property type="match status" value="1"/>
</dbReference>
<dbReference type="GO" id="GO:0032993">
    <property type="term" value="C:protein-DNA complex"/>
    <property type="evidence" value="ECO:0007669"/>
    <property type="project" value="TreeGrafter"/>
</dbReference>
<dbReference type="PROSITE" id="PS50930">
    <property type="entry name" value="HTH_LYTTR"/>
    <property type="match status" value="1"/>
</dbReference>
<reference evidence="5" key="2">
    <citation type="journal article" date="2021" name="PeerJ">
        <title>Extensive microbial diversity within the chicken gut microbiome revealed by metagenomics and culture.</title>
        <authorList>
            <person name="Gilroy R."/>
            <person name="Ravi A."/>
            <person name="Getino M."/>
            <person name="Pursley I."/>
            <person name="Horton D.L."/>
            <person name="Alikhan N.F."/>
            <person name="Baker D."/>
            <person name="Gharbi K."/>
            <person name="Hall N."/>
            <person name="Watson M."/>
            <person name="Adriaenssens E.M."/>
            <person name="Foster-Nyarko E."/>
            <person name="Jarju S."/>
            <person name="Secka A."/>
            <person name="Antonio M."/>
            <person name="Oren A."/>
            <person name="Chaudhuri R.R."/>
            <person name="La Ragione R."/>
            <person name="Hildebrand F."/>
            <person name="Pallen M.J."/>
        </authorList>
    </citation>
    <scope>NUCLEOTIDE SEQUENCE</scope>
    <source>
        <strain evidence="5">ChiHecec2B26-709</strain>
    </source>
</reference>
<dbReference type="GO" id="GO:0005829">
    <property type="term" value="C:cytosol"/>
    <property type="evidence" value="ECO:0007669"/>
    <property type="project" value="TreeGrafter"/>
</dbReference>
<organism evidence="5 6">
    <name type="scientific">Candidatus Cryptobacteroides merdipullorum</name>
    <dbReference type="NCBI Taxonomy" id="2840771"/>
    <lineage>
        <taxon>Bacteria</taxon>
        <taxon>Pseudomonadati</taxon>
        <taxon>Bacteroidota</taxon>
        <taxon>Bacteroidia</taxon>
        <taxon>Bacteroidales</taxon>
        <taxon>Candidatus Cryptobacteroides</taxon>
    </lineage>
</organism>
<evidence type="ECO:0000313" key="5">
    <source>
        <dbReference type="EMBL" id="HIT46925.1"/>
    </source>
</evidence>
<dbReference type="EMBL" id="DVLC01000070">
    <property type="protein sequence ID" value="HIT46925.1"/>
    <property type="molecule type" value="Genomic_DNA"/>
</dbReference>
<dbReference type="Gene3D" id="3.40.50.2300">
    <property type="match status" value="1"/>
</dbReference>
<evidence type="ECO:0000256" key="1">
    <source>
        <dbReference type="ARBA" id="ARBA00023125"/>
    </source>
</evidence>